<dbReference type="AlphaFoldDB" id="A0AA86QLG3"/>
<evidence type="ECO:0000313" key="4">
    <source>
        <dbReference type="Proteomes" id="UP001642409"/>
    </source>
</evidence>
<evidence type="ECO:0000313" key="3">
    <source>
        <dbReference type="EMBL" id="CAL6077586.1"/>
    </source>
</evidence>
<dbReference type="Proteomes" id="UP001642409">
    <property type="component" value="Unassembled WGS sequence"/>
</dbReference>
<protein>
    <submittedName>
        <fullName evidence="3">Hypothetical_protein</fullName>
    </submittedName>
</protein>
<gene>
    <name evidence="2" type="ORF">HINF_LOCUS49384</name>
    <name evidence="3" type="ORF">HINF_LOCUS58471</name>
</gene>
<name>A0AA86QLG3_9EUKA</name>
<accession>A0AA86QLG3</accession>
<dbReference type="EMBL" id="CAXDID020000329">
    <property type="protein sequence ID" value="CAL6077586.1"/>
    <property type="molecule type" value="Genomic_DNA"/>
</dbReference>
<organism evidence="2">
    <name type="scientific">Hexamita inflata</name>
    <dbReference type="NCBI Taxonomy" id="28002"/>
    <lineage>
        <taxon>Eukaryota</taxon>
        <taxon>Metamonada</taxon>
        <taxon>Diplomonadida</taxon>
        <taxon>Hexamitidae</taxon>
        <taxon>Hexamitinae</taxon>
        <taxon>Hexamita</taxon>
    </lineage>
</organism>
<dbReference type="EMBL" id="CATOUU010000944">
    <property type="protein sequence ID" value="CAI9961739.1"/>
    <property type="molecule type" value="Genomic_DNA"/>
</dbReference>
<keyword evidence="1" id="KW-0812">Transmembrane</keyword>
<feature type="transmembrane region" description="Helical" evidence="1">
    <location>
        <begin position="122"/>
        <end position="145"/>
    </location>
</feature>
<keyword evidence="4" id="KW-1185">Reference proteome</keyword>
<evidence type="ECO:0000256" key="1">
    <source>
        <dbReference type="SAM" id="Phobius"/>
    </source>
</evidence>
<proteinExistence type="predicted"/>
<keyword evidence="1" id="KW-1133">Transmembrane helix</keyword>
<sequence length="168" mass="18628">MFVLCSLQIDQFNITNLRVEKLQFKLDFSTTATSGTTIFLSLNPQMSGPQLIFAQNIVVDSRSKTSVIMSCDDQVLEAQCIEQLSSLKKNIKVDITFELSWSRLSIFDLRTSVDTFSNSSQIAIIVGCSVGGVALIALIAGIIYMKRRSQSHKHHLLAEADQKINQAV</sequence>
<keyword evidence="1" id="KW-0472">Membrane</keyword>
<reference evidence="3 4" key="2">
    <citation type="submission" date="2024-07" db="EMBL/GenBank/DDBJ databases">
        <authorList>
            <person name="Akdeniz Z."/>
        </authorList>
    </citation>
    <scope>NUCLEOTIDE SEQUENCE [LARGE SCALE GENOMIC DNA]</scope>
</reference>
<evidence type="ECO:0000313" key="2">
    <source>
        <dbReference type="EMBL" id="CAI9961739.1"/>
    </source>
</evidence>
<comment type="caution">
    <text evidence="2">The sequence shown here is derived from an EMBL/GenBank/DDBJ whole genome shotgun (WGS) entry which is preliminary data.</text>
</comment>
<reference evidence="2" key="1">
    <citation type="submission" date="2023-06" db="EMBL/GenBank/DDBJ databases">
        <authorList>
            <person name="Kurt Z."/>
        </authorList>
    </citation>
    <scope>NUCLEOTIDE SEQUENCE</scope>
</reference>